<dbReference type="Proteomes" id="UP000236333">
    <property type="component" value="Unassembled WGS sequence"/>
</dbReference>
<accession>A0A2J7ZHX2</accession>
<dbReference type="SUPFAM" id="SSF54495">
    <property type="entry name" value="UBC-like"/>
    <property type="match status" value="1"/>
</dbReference>
<dbReference type="InterPro" id="IPR016135">
    <property type="entry name" value="UBQ-conjugating_enzyme/RWD"/>
</dbReference>
<keyword evidence="3" id="KW-1185">Reference proteome</keyword>
<evidence type="ECO:0000313" key="3">
    <source>
        <dbReference type="Proteomes" id="UP000236333"/>
    </source>
</evidence>
<feature type="non-terminal residue" evidence="2">
    <location>
        <position position="44"/>
    </location>
</feature>
<evidence type="ECO:0000256" key="1">
    <source>
        <dbReference type="PROSITE-ProRule" id="PRU10133"/>
    </source>
</evidence>
<comment type="caution">
    <text evidence="2">The sequence shown here is derived from an EMBL/GenBank/DDBJ whole genome shotgun (WGS) entry which is preliminary data.</text>
</comment>
<sequence>MWRQSPVLPSAAGATWEAECEQVYHPNIAHDGNICLSVLNMPPK</sequence>
<dbReference type="AlphaFoldDB" id="A0A2J7ZHX2"/>
<dbReference type="PROSITE" id="PS00183">
    <property type="entry name" value="UBC_1"/>
    <property type="match status" value="1"/>
</dbReference>
<feature type="active site" description="Glycyl thioester intermediate" evidence="1">
    <location>
        <position position="35"/>
    </location>
</feature>
<evidence type="ECO:0000313" key="2">
    <source>
        <dbReference type="EMBL" id="PNG99870.1"/>
    </source>
</evidence>
<gene>
    <name evidence="2" type="ORF">TSOC_014340</name>
</gene>
<proteinExistence type="predicted"/>
<dbReference type="InterPro" id="IPR023313">
    <property type="entry name" value="UBQ-conjugating_AS"/>
</dbReference>
<reference evidence="2 3" key="1">
    <citation type="journal article" date="2017" name="Mol. Biol. Evol.">
        <title>The 4-celled Tetrabaena socialis nuclear genome reveals the essential components for genetic control of cell number at the origin of multicellularity in the volvocine lineage.</title>
        <authorList>
            <person name="Featherston J."/>
            <person name="Arakaki Y."/>
            <person name="Hanschen E.R."/>
            <person name="Ferris P.J."/>
            <person name="Michod R.E."/>
            <person name="Olson B.J.S.C."/>
            <person name="Nozaki H."/>
            <person name="Durand P.M."/>
        </authorList>
    </citation>
    <scope>NUCLEOTIDE SEQUENCE [LARGE SCALE GENOMIC DNA]</scope>
    <source>
        <strain evidence="2 3">NIES-571</strain>
    </source>
</reference>
<dbReference type="EMBL" id="PGGS01002018">
    <property type="protein sequence ID" value="PNG99870.1"/>
    <property type="molecule type" value="Genomic_DNA"/>
</dbReference>
<organism evidence="2 3">
    <name type="scientific">Tetrabaena socialis</name>
    <dbReference type="NCBI Taxonomy" id="47790"/>
    <lineage>
        <taxon>Eukaryota</taxon>
        <taxon>Viridiplantae</taxon>
        <taxon>Chlorophyta</taxon>
        <taxon>core chlorophytes</taxon>
        <taxon>Chlorophyceae</taxon>
        <taxon>CS clade</taxon>
        <taxon>Chlamydomonadales</taxon>
        <taxon>Tetrabaenaceae</taxon>
        <taxon>Tetrabaena</taxon>
    </lineage>
</organism>
<name>A0A2J7ZHX2_9CHLO</name>
<protein>
    <submittedName>
        <fullName evidence="2">Uncharacterized protein</fullName>
    </submittedName>
</protein>
<dbReference type="Gene3D" id="3.10.110.10">
    <property type="entry name" value="Ubiquitin Conjugating Enzyme"/>
    <property type="match status" value="1"/>
</dbReference>